<accession>A0ABV9PZK0</accession>
<dbReference type="PROSITE" id="PS51257">
    <property type="entry name" value="PROKAR_LIPOPROTEIN"/>
    <property type="match status" value="1"/>
</dbReference>
<reference evidence="3" key="1">
    <citation type="journal article" date="2019" name="Int. J. Syst. Evol. Microbiol.">
        <title>The Global Catalogue of Microorganisms (GCM) 10K type strain sequencing project: providing services to taxonomists for standard genome sequencing and annotation.</title>
        <authorList>
            <consortium name="The Broad Institute Genomics Platform"/>
            <consortium name="The Broad Institute Genome Sequencing Center for Infectious Disease"/>
            <person name="Wu L."/>
            <person name="Ma J."/>
        </authorList>
    </citation>
    <scope>NUCLEOTIDE SEQUENCE [LARGE SCALE GENOMIC DNA]</scope>
    <source>
        <strain evidence="3">WYCCWR 12678</strain>
    </source>
</reference>
<dbReference type="Proteomes" id="UP001596002">
    <property type="component" value="Unassembled WGS sequence"/>
</dbReference>
<dbReference type="Pfam" id="PF14275">
    <property type="entry name" value="DUF4362"/>
    <property type="match status" value="1"/>
</dbReference>
<keyword evidence="3" id="KW-1185">Reference proteome</keyword>
<protein>
    <submittedName>
        <fullName evidence="2">DUF4362 domain-containing protein</fullName>
    </submittedName>
</protein>
<sequence length="72" mass="7962">MRTLPVLLFSMLVLAGCSTSDSPPKSALEVVSPDRRSNEVVNHGKIENIEKWESFVENVKAGKTDQIRFGMA</sequence>
<gene>
    <name evidence="2" type="ORF">ACFO8Q_03645</name>
</gene>
<keyword evidence="1" id="KW-0732">Signal</keyword>
<evidence type="ECO:0000313" key="3">
    <source>
        <dbReference type="Proteomes" id="UP001596002"/>
    </source>
</evidence>
<evidence type="ECO:0000313" key="2">
    <source>
        <dbReference type="EMBL" id="MFC4766477.1"/>
    </source>
</evidence>
<name>A0ABV9PZK0_9BACL</name>
<feature type="signal peptide" evidence="1">
    <location>
        <begin position="1"/>
        <end position="15"/>
    </location>
</feature>
<comment type="caution">
    <text evidence="2">The sequence shown here is derived from an EMBL/GenBank/DDBJ whole genome shotgun (WGS) entry which is preliminary data.</text>
</comment>
<organism evidence="2 3">
    <name type="scientific">Effusibacillus consociatus</name>
    <dbReference type="NCBI Taxonomy" id="1117041"/>
    <lineage>
        <taxon>Bacteria</taxon>
        <taxon>Bacillati</taxon>
        <taxon>Bacillota</taxon>
        <taxon>Bacilli</taxon>
        <taxon>Bacillales</taxon>
        <taxon>Alicyclobacillaceae</taxon>
        <taxon>Effusibacillus</taxon>
    </lineage>
</organism>
<dbReference type="RefSeq" id="WP_380024358.1">
    <property type="nucleotide sequence ID" value="NZ_JBHSHC010000022.1"/>
</dbReference>
<dbReference type="EMBL" id="JBHSHC010000022">
    <property type="protein sequence ID" value="MFC4766477.1"/>
    <property type="molecule type" value="Genomic_DNA"/>
</dbReference>
<evidence type="ECO:0000256" key="1">
    <source>
        <dbReference type="SAM" id="SignalP"/>
    </source>
</evidence>
<dbReference type="InterPro" id="IPR025372">
    <property type="entry name" value="DUF4362"/>
</dbReference>
<feature type="chain" id="PRO_5046320876" evidence="1">
    <location>
        <begin position="16"/>
        <end position="72"/>
    </location>
</feature>
<proteinExistence type="predicted"/>